<dbReference type="HAMAP" id="MF_01866">
    <property type="entry name" value="UPF0745"/>
    <property type="match status" value="1"/>
</dbReference>
<dbReference type="InterPro" id="IPR038068">
    <property type="entry name" value="YcgL-like_sf"/>
</dbReference>
<dbReference type="SUPFAM" id="SSF160191">
    <property type="entry name" value="YcgL-like"/>
    <property type="match status" value="1"/>
</dbReference>
<dbReference type="PANTHER" id="PTHR38109">
    <property type="entry name" value="PROTEIN YCGL"/>
    <property type="match status" value="1"/>
</dbReference>
<reference evidence="3 4" key="2">
    <citation type="submission" date="2019-09" db="EMBL/GenBank/DDBJ databases">
        <authorList>
            <person name="Mazur A."/>
        </authorList>
    </citation>
    <scope>NUCLEOTIDE SEQUENCE [LARGE SCALE GENOMIC DNA]</scope>
    <source>
        <strain evidence="3 4">3729k</strain>
    </source>
</reference>
<dbReference type="PROSITE" id="PS51648">
    <property type="entry name" value="YCGL"/>
    <property type="match status" value="1"/>
</dbReference>
<dbReference type="PANTHER" id="PTHR38109:SF1">
    <property type="entry name" value="PROTEIN YCGL"/>
    <property type="match status" value="1"/>
</dbReference>
<evidence type="ECO:0000256" key="1">
    <source>
        <dbReference type="HAMAP-Rule" id="MF_01866"/>
    </source>
</evidence>
<gene>
    <name evidence="3" type="ORF">F0415_08140</name>
</gene>
<dbReference type="RefSeq" id="WP_149860718.1">
    <property type="nucleotide sequence ID" value="NZ_VUOD01000005.1"/>
</dbReference>
<feature type="domain" description="YcgL" evidence="2">
    <location>
        <begin position="1"/>
        <end position="85"/>
    </location>
</feature>
<accession>A0A5B2ZBJ8</accession>
<organism evidence="3 4">
    <name type="scientific">Arenimonas fontis</name>
    <dbReference type="NCBI Taxonomy" id="2608255"/>
    <lineage>
        <taxon>Bacteria</taxon>
        <taxon>Pseudomonadati</taxon>
        <taxon>Pseudomonadota</taxon>
        <taxon>Gammaproteobacteria</taxon>
        <taxon>Lysobacterales</taxon>
        <taxon>Lysobacteraceae</taxon>
        <taxon>Arenimonas</taxon>
    </lineage>
</organism>
<proteinExistence type="inferred from homology"/>
<reference evidence="3 4" key="1">
    <citation type="submission" date="2019-09" db="EMBL/GenBank/DDBJ databases">
        <title>Arenimonas chukotkensis sp. nov., a bacterium isolated from Chukotka hot spring, Arctic region, Russia.</title>
        <authorList>
            <person name="Zayulina K.S."/>
            <person name="Prokofeva M.I."/>
            <person name="Elcheninov A.G."/>
            <person name="Novikov A."/>
            <person name="Kochetkova T.V."/>
            <person name="Kublanov I.V."/>
        </authorList>
    </citation>
    <scope>NUCLEOTIDE SEQUENCE [LARGE SCALE GENOMIC DNA]</scope>
    <source>
        <strain evidence="3 4">3729k</strain>
    </source>
</reference>
<protein>
    <recommendedName>
        <fullName evidence="1">YcgL domain-containing protein F0415_08140</fullName>
    </recommendedName>
</protein>
<sequence length="85" mass="9394">MQAYVYKSLRKADTYVFLRKRDDFAVLPEPVRAPLGQLAFVLALELDEGRRLARADAGVVRANLAARGFHVQFPPALATVPPADD</sequence>
<dbReference type="InterPro" id="IPR027354">
    <property type="entry name" value="YcgL_dom"/>
</dbReference>
<comment type="caution">
    <text evidence="3">The sequence shown here is derived from an EMBL/GenBank/DDBJ whole genome shotgun (WGS) entry which is preliminary data.</text>
</comment>
<dbReference type="AlphaFoldDB" id="A0A5B2ZBJ8"/>
<name>A0A5B2ZBJ8_9GAMM</name>
<keyword evidence="4" id="KW-1185">Reference proteome</keyword>
<evidence type="ECO:0000313" key="4">
    <source>
        <dbReference type="Proteomes" id="UP000322165"/>
    </source>
</evidence>
<dbReference type="Proteomes" id="UP000322165">
    <property type="component" value="Unassembled WGS sequence"/>
</dbReference>
<dbReference type="Gene3D" id="3.10.510.20">
    <property type="entry name" value="YcgL domain"/>
    <property type="match status" value="1"/>
</dbReference>
<dbReference type="Pfam" id="PF05166">
    <property type="entry name" value="YcgL"/>
    <property type="match status" value="1"/>
</dbReference>
<evidence type="ECO:0000259" key="2">
    <source>
        <dbReference type="PROSITE" id="PS51648"/>
    </source>
</evidence>
<dbReference type="EMBL" id="VUOD01000005">
    <property type="protein sequence ID" value="KAA2284660.1"/>
    <property type="molecule type" value="Genomic_DNA"/>
</dbReference>
<evidence type="ECO:0000313" key="3">
    <source>
        <dbReference type="EMBL" id="KAA2284660.1"/>
    </source>
</evidence>